<accession>A0ABS8IH74</accession>
<evidence type="ECO:0000313" key="2">
    <source>
        <dbReference type="Proteomes" id="UP001199525"/>
    </source>
</evidence>
<dbReference type="RefSeq" id="WP_229489135.1">
    <property type="nucleotide sequence ID" value="NZ_JAIVFQ010000079.1"/>
</dbReference>
<gene>
    <name evidence="1" type="ORF">LC586_30865</name>
</gene>
<reference evidence="1 2" key="1">
    <citation type="journal article" date="2021" name="Microorganisms">
        <title>Genome Evolution of Filamentous Cyanobacterium Nostoc Species: From Facultative Symbiosis to Free Living.</title>
        <authorList>
            <person name="Huo D."/>
            <person name="Li H."/>
            <person name="Cai F."/>
            <person name="Guo X."/>
            <person name="Qiao Z."/>
            <person name="Wang W."/>
            <person name="Yu G."/>
            <person name="Li R."/>
        </authorList>
    </citation>
    <scope>NUCLEOTIDE SEQUENCE [LARGE SCALE GENOMIC DNA]</scope>
    <source>
        <strain evidence="1 2">CHAB 5714</strain>
    </source>
</reference>
<dbReference type="EMBL" id="JAIVFQ010000079">
    <property type="protein sequence ID" value="MCC5603468.1"/>
    <property type="molecule type" value="Genomic_DNA"/>
</dbReference>
<dbReference type="Proteomes" id="UP001199525">
    <property type="component" value="Unassembled WGS sequence"/>
</dbReference>
<evidence type="ECO:0000313" key="1">
    <source>
        <dbReference type="EMBL" id="MCC5603468.1"/>
    </source>
</evidence>
<sequence>MGQAIAKLGGKHTTNLRIPINEDVTIGVRTFKAGTLLNTGLDVPANSLVPLCVLCASVVH</sequence>
<name>A0ABS8IH74_9NOSO</name>
<protein>
    <submittedName>
        <fullName evidence="1">Uncharacterized protein</fullName>
    </submittedName>
</protein>
<keyword evidence="2" id="KW-1185">Reference proteome</keyword>
<organism evidence="1 2">
    <name type="scientific">Nostoc favosum CHAB5714</name>
    <dbReference type="NCBI Taxonomy" id="2780399"/>
    <lineage>
        <taxon>Bacteria</taxon>
        <taxon>Bacillati</taxon>
        <taxon>Cyanobacteriota</taxon>
        <taxon>Cyanophyceae</taxon>
        <taxon>Nostocales</taxon>
        <taxon>Nostocaceae</taxon>
        <taxon>Nostoc</taxon>
        <taxon>Nostoc favosum</taxon>
    </lineage>
</organism>
<proteinExistence type="predicted"/>
<comment type="caution">
    <text evidence="1">The sequence shown here is derived from an EMBL/GenBank/DDBJ whole genome shotgun (WGS) entry which is preliminary data.</text>
</comment>